<evidence type="ECO:0000259" key="4">
    <source>
        <dbReference type="SMART" id="SM00906"/>
    </source>
</evidence>
<proteinExistence type="predicted"/>
<dbReference type="PANTHER" id="PTHR47840">
    <property type="entry name" value="ZN(II)2CYS6 TRANSCRIPTION FACTOR (EUROFUNG)-RELATED"/>
    <property type="match status" value="1"/>
</dbReference>
<evidence type="ECO:0000256" key="2">
    <source>
        <dbReference type="ARBA" id="ARBA00023163"/>
    </source>
</evidence>
<dbReference type="CDD" id="cd12148">
    <property type="entry name" value="fungal_TF_MHR"/>
    <property type="match status" value="1"/>
</dbReference>
<comment type="caution">
    <text evidence="5">The sequence shown here is derived from an EMBL/GenBank/DDBJ whole genome shotgun (WGS) entry which is preliminary data.</text>
</comment>
<evidence type="ECO:0000313" key="6">
    <source>
        <dbReference type="Proteomes" id="UP001430848"/>
    </source>
</evidence>
<dbReference type="PANTHER" id="PTHR47840:SF1">
    <property type="entry name" value="ZN(II)2CYS6 TRANSCRIPTION FACTOR (EUROFUNG)"/>
    <property type="match status" value="1"/>
</dbReference>
<keyword evidence="1" id="KW-0805">Transcription regulation</keyword>
<dbReference type="InterPro" id="IPR007219">
    <property type="entry name" value="XnlR_reg_dom"/>
</dbReference>
<sequence length="357" mass="40370">MSDVAIRLVTTNDELLGSIEALECVMIESVFKANIGNLRRSWIACRRAMNIAQLMGLNRAGHKAHYEVLDPGANYHPELMWFRILFLDRHLCLMLGFPQGSLDRSMGCEEVLATDYPMGRLERIHCVVASRILERNESRSSIENISLTRAIDKELQGAVKSLPSKWWLTPDLDSKLNDTQSLFWNTRRIFAQIMHYNLLNQLHLPHMLHSSSSGRSIEYSRLTCANASREVLSRFITLRSFNGIAYSCRTVDFMALMAALTLLLAHLDSRRHPTDAGDLLAHQYHSDRAMIERVQENMEEVNRLISDALSAESADLLRRLLTIDPDTSDSTMSKVSVIQEPSGTMASNVEDNPIVSL</sequence>
<evidence type="ECO:0000313" key="5">
    <source>
        <dbReference type="EMBL" id="KAK7724670.1"/>
    </source>
</evidence>
<keyword evidence="6" id="KW-1185">Reference proteome</keyword>
<keyword evidence="2" id="KW-0804">Transcription</keyword>
<gene>
    <name evidence="5" type="ORF">SLS63_008507</name>
</gene>
<evidence type="ECO:0000256" key="1">
    <source>
        <dbReference type="ARBA" id="ARBA00023015"/>
    </source>
</evidence>
<dbReference type="Proteomes" id="UP001430848">
    <property type="component" value="Unassembled WGS sequence"/>
</dbReference>
<name>A0ABR1P243_DIAER</name>
<accession>A0ABR1P243</accession>
<keyword evidence="3" id="KW-0539">Nucleus</keyword>
<feature type="domain" description="Xylanolytic transcriptional activator regulatory" evidence="4">
    <location>
        <begin position="41"/>
        <end position="117"/>
    </location>
</feature>
<reference evidence="5 6" key="1">
    <citation type="submission" date="2024-02" db="EMBL/GenBank/DDBJ databases">
        <title>De novo assembly and annotation of 12 fungi associated with fruit tree decline syndrome in Ontario, Canada.</title>
        <authorList>
            <person name="Sulman M."/>
            <person name="Ellouze W."/>
            <person name="Ilyukhin E."/>
        </authorList>
    </citation>
    <scope>NUCLEOTIDE SEQUENCE [LARGE SCALE GENOMIC DNA]</scope>
    <source>
        <strain evidence="5 6">M169</strain>
    </source>
</reference>
<dbReference type="SMART" id="SM00906">
    <property type="entry name" value="Fungal_trans"/>
    <property type="match status" value="1"/>
</dbReference>
<protein>
    <recommendedName>
        <fullName evidence="4">Xylanolytic transcriptional activator regulatory domain-containing protein</fullName>
    </recommendedName>
</protein>
<dbReference type="EMBL" id="JAKNSF020000055">
    <property type="protein sequence ID" value="KAK7724670.1"/>
    <property type="molecule type" value="Genomic_DNA"/>
</dbReference>
<evidence type="ECO:0000256" key="3">
    <source>
        <dbReference type="ARBA" id="ARBA00023242"/>
    </source>
</evidence>
<organism evidence="5 6">
    <name type="scientific">Diaporthe eres</name>
    <name type="common">Phomopsis oblonga</name>
    <dbReference type="NCBI Taxonomy" id="83184"/>
    <lineage>
        <taxon>Eukaryota</taxon>
        <taxon>Fungi</taxon>
        <taxon>Dikarya</taxon>
        <taxon>Ascomycota</taxon>
        <taxon>Pezizomycotina</taxon>
        <taxon>Sordariomycetes</taxon>
        <taxon>Sordariomycetidae</taxon>
        <taxon>Diaporthales</taxon>
        <taxon>Diaporthaceae</taxon>
        <taxon>Diaporthe</taxon>
        <taxon>Diaporthe eres species complex</taxon>
    </lineage>
</organism>